<gene>
    <name evidence="1" type="primary">mstX</name>
    <name evidence="1" type="ORF">BN990_01360</name>
</gene>
<dbReference type="Proteomes" id="UP000028875">
    <property type="component" value="Unassembled WGS sequence"/>
</dbReference>
<dbReference type="STRING" id="1462526.BN990_01360"/>
<dbReference type="EMBL" id="CCDP010000001">
    <property type="protein sequence ID" value="CDQ39078.1"/>
    <property type="molecule type" value="Genomic_DNA"/>
</dbReference>
<sequence>MESKRFDKALDEFIDLFNNLETDVPIIQFGEDVIKNIELAKQKYGEAVIDKKINIVVREMLSLLDLENMKIEETTADDTEKNK</sequence>
<dbReference type="Gene3D" id="1.10.220.90">
    <property type="entry name" value="Mistic"/>
    <property type="match status" value="1"/>
</dbReference>
<evidence type="ECO:0000313" key="1">
    <source>
        <dbReference type="EMBL" id="CDQ39078.1"/>
    </source>
</evidence>
<comment type="caution">
    <text evidence="1">The sequence shown here is derived from an EMBL/GenBank/DDBJ whole genome shotgun (WGS) entry which is preliminary data.</text>
</comment>
<accession>A0A024Q969</accession>
<dbReference type="AlphaFoldDB" id="A0A024Q969"/>
<dbReference type="Pfam" id="PF11458">
    <property type="entry name" value="Mistic"/>
    <property type="match status" value="1"/>
</dbReference>
<dbReference type="InterPro" id="IPR038193">
    <property type="entry name" value="Mistic_sf"/>
</dbReference>
<dbReference type="InterPro" id="IPR021078">
    <property type="entry name" value="Membrane-integrating_Mistic"/>
</dbReference>
<proteinExistence type="predicted"/>
<keyword evidence="2" id="KW-1185">Reference proteome</keyword>
<organism evidence="1 2">
    <name type="scientific">Virgibacillus massiliensis</name>
    <dbReference type="NCBI Taxonomy" id="1462526"/>
    <lineage>
        <taxon>Bacteria</taxon>
        <taxon>Bacillati</taxon>
        <taxon>Bacillota</taxon>
        <taxon>Bacilli</taxon>
        <taxon>Bacillales</taxon>
        <taxon>Bacillaceae</taxon>
        <taxon>Virgibacillus</taxon>
    </lineage>
</organism>
<dbReference type="eggNOG" id="ENOG50338PF">
    <property type="taxonomic scope" value="Bacteria"/>
</dbReference>
<reference evidence="2" key="2">
    <citation type="submission" date="2014-05" db="EMBL/GenBank/DDBJ databases">
        <title>Draft genome sequence of Virgibacillus massiliensis Vm-5.</title>
        <authorList>
            <person name="Khelaifia S."/>
            <person name="Croce O."/>
            <person name="Lagier J.C."/>
            <person name="Raoult D."/>
        </authorList>
    </citation>
    <scope>NUCLEOTIDE SEQUENCE [LARGE SCALE GENOMIC DNA]</scope>
    <source>
        <strain evidence="2">Vm-5</strain>
    </source>
</reference>
<protein>
    <submittedName>
        <fullName evidence="1">Membrane-integrating protein MstX</fullName>
    </submittedName>
</protein>
<reference evidence="1 2" key="1">
    <citation type="submission" date="2014-03" db="EMBL/GenBank/DDBJ databases">
        <authorList>
            <person name="Urmite Genomes U."/>
        </authorList>
    </citation>
    <scope>NUCLEOTIDE SEQUENCE [LARGE SCALE GENOMIC DNA]</scope>
    <source>
        <strain evidence="1 2">Vm-5</strain>
    </source>
</reference>
<evidence type="ECO:0000313" key="2">
    <source>
        <dbReference type="Proteomes" id="UP000028875"/>
    </source>
</evidence>
<name>A0A024Q969_9BACI</name>